<dbReference type="CDD" id="cd00610">
    <property type="entry name" value="OAT_like"/>
    <property type="match status" value="1"/>
</dbReference>
<comment type="cofactor">
    <cofactor evidence="1">
        <name>pyridoxal 5'-phosphate</name>
        <dbReference type="ChEBI" id="CHEBI:597326"/>
    </cofactor>
</comment>
<proteinExistence type="inferred from homology"/>
<evidence type="ECO:0000313" key="8">
    <source>
        <dbReference type="Proteomes" id="UP000050411"/>
    </source>
</evidence>
<comment type="caution">
    <text evidence="7">The sequence shown here is derived from an EMBL/GenBank/DDBJ whole genome shotgun (WGS) entry which is preliminary data.</text>
</comment>
<evidence type="ECO:0000256" key="6">
    <source>
        <dbReference type="RuleBase" id="RU003560"/>
    </source>
</evidence>
<protein>
    <submittedName>
        <fullName evidence="7">Beta-alanine--pyruvate aminotransferase</fullName>
    </submittedName>
</protein>
<dbReference type="InterPro" id="IPR005814">
    <property type="entry name" value="Aminotrans_3"/>
</dbReference>
<dbReference type="Proteomes" id="UP000050411">
    <property type="component" value="Unassembled WGS sequence"/>
</dbReference>
<evidence type="ECO:0000256" key="2">
    <source>
        <dbReference type="ARBA" id="ARBA00008954"/>
    </source>
</evidence>
<dbReference type="GO" id="GO:0004015">
    <property type="term" value="F:adenosylmethionine-8-amino-7-oxononanoate transaminase activity"/>
    <property type="evidence" value="ECO:0007669"/>
    <property type="project" value="TreeGrafter"/>
</dbReference>
<dbReference type="GO" id="GO:0009102">
    <property type="term" value="P:biotin biosynthetic process"/>
    <property type="evidence" value="ECO:0007669"/>
    <property type="project" value="TreeGrafter"/>
</dbReference>
<dbReference type="InterPro" id="IPR049704">
    <property type="entry name" value="Aminotrans_3_PPA_site"/>
</dbReference>
<dbReference type="PANTHER" id="PTHR42684">
    <property type="entry name" value="ADENOSYLMETHIONINE-8-AMINO-7-OXONONANOATE AMINOTRANSFERASE"/>
    <property type="match status" value="1"/>
</dbReference>
<gene>
    <name evidence="7" type="ORF">ALO92_05272</name>
</gene>
<dbReference type="GO" id="GO:0030170">
    <property type="term" value="F:pyridoxal phosphate binding"/>
    <property type="evidence" value="ECO:0007669"/>
    <property type="project" value="InterPro"/>
</dbReference>
<evidence type="ECO:0000256" key="1">
    <source>
        <dbReference type="ARBA" id="ARBA00001933"/>
    </source>
</evidence>
<name>A0A0P9ML42_9PSED</name>
<organism evidence="7 8">
    <name type="scientific">Pseudomonas congelans</name>
    <dbReference type="NCBI Taxonomy" id="200452"/>
    <lineage>
        <taxon>Bacteria</taxon>
        <taxon>Pseudomonadati</taxon>
        <taxon>Pseudomonadota</taxon>
        <taxon>Gammaproteobacteria</taxon>
        <taxon>Pseudomonadales</taxon>
        <taxon>Pseudomonadaceae</taxon>
        <taxon>Pseudomonas</taxon>
    </lineage>
</organism>
<evidence type="ECO:0000256" key="3">
    <source>
        <dbReference type="ARBA" id="ARBA00022576"/>
    </source>
</evidence>
<evidence type="ECO:0000256" key="4">
    <source>
        <dbReference type="ARBA" id="ARBA00022679"/>
    </source>
</evidence>
<dbReference type="Gene3D" id="3.90.1150.10">
    <property type="entry name" value="Aspartate Aminotransferase, domain 1"/>
    <property type="match status" value="1"/>
</dbReference>
<dbReference type="PROSITE" id="PS00600">
    <property type="entry name" value="AA_TRANSFER_CLASS_3"/>
    <property type="match status" value="1"/>
</dbReference>
<keyword evidence="5 6" id="KW-0663">Pyridoxal phosphate</keyword>
<accession>A0A0P9ML42</accession>
<dbReference type="EMBL" id="LJQB01000057">
    <property type="protein sequence ID" value="KPW84533.1"/>
    <property type="molecule type" value="Genomic_DNA"/>
</dbReference>
<dbReference type="InterPro" id="IPR015421">
    <property type="entry name" value="PyrdxlP-dep_Trfase_major"/>
</dbReference>
<dbReference type="FunFam" id="3.40.640.10:FF:000014">
    <property type="entry name" value="Adenosylmethionine-8-amino-7-oxononanoate aminotransferase, probable"/>
    <property type="match status" value="1"/>
</dbReference>
<dbReference type="Gene3D" id="3.40.640.10">
    <property type="entry name" value="Type I PLP-dependent aspartate aminotransferase-like (Major domain)"/>
    <property type="match status" value="1"/>
</dbReference>
<dbReference type="AlphaFoldDB" id="A0A0P9ML42"/>
<sequence>MKITDLRHGIGTTDIHCLVITKPKIVKVGFYELYPRGTLAAMTDRSAPARLAPMNMFEVSDVPVTRQLKLDAHWMPYTANRNFQRDPRMVVAAHGSYLTDDKGRRIYDALSGLWTCGAGHTRKEIQEAVSRQLGVLDYSPGFQFGHPLSFQLAEQITDLTPGNLNHVFYTNSGSECADTAVKMVRAYWRLKGQATKTKMIGRARGYHGVNVAGTSLGGVNGNRKMFGQLMDVDHLPHTLLASNAYSKGMPEAGGIALADEMLKLIELHDASNIAAVIVEPMSGSAGVIVPPQGYLKRLREICDQHNILLIFDEVITGFGRTGSMFGADSFGVTPDLMCIAKQITNGAIPMGAVIASSEIYQTFMNQPTPEYAVEFPHGYTYSAHPVACAAGLAALELLQRENLVQQAAAVAPHFERALHGIKGAKNVVDIRNYGLAGAIQLAPRDGDAIVRPFEAGMKLWKAGFYVRFGGDTLQFGPTFNSQAQDLDRLFDAVGETLNLID</sequence>
<evidence type="ECO:0000313" key="7">
    <source>
        <dbReference type="EMBL" id="KPW84533.1"/>
    </source>
</evidence>
<reference evidence="7 8" key="1">
    <citation type="submission" date="2015-09" db="EMBL/GenBank/DDBJ databases">
        <title>Genome announcement of multiple Pseudomonas syringae strains.</title>
        <authorList>
            <person name="Thakur S."/>
            <person name="Wang P.W."/>
            <person name="Gong Y."/>
            <person name="Weir B.S."/>
            <person name="Guttman D.S."/>
        </authorList>
    </citation>
    <scope>NUCLEOTIDE SEQUENCE [LARGE SCALE GENOMIC DNA]</scope>
    <source>
        <strain evidence="7 8">ICMP19117</strain>
    </source>
</reference>
<keyword evidence="3 7" id="KW-0032">Aminotransferase</keyword>
<dbReference type="PIRSF" id="PIRSF000521">
    <property type="entry name" value="Transaminase_4ab_Lys_Orn"/>
    <property type="match status" value="1"/>
</dbReference>
<dbReference type="PATRIC" id="fig|200452.3.peg.4657"/>
<keyword evidence="4 7" id="KW-0808">Transferase</keyword>
<dbReference type="InterPro" id="IPR015422">
    <property type="entry name" value="PyrdxlP-dep_Trfase_small"/>
</dbReference>
<dbReference type="SUPFAM" id="SSF53383">
    <property type="entry name" value="PLP-dependent transferases"/>
    <property type="match status" value="1"/>
</dbReference>
<comment type="similarity">
    <text evidence="2 6">Belongs to the class-III pyridoxal-phosphate-dependent aminotransferase family.</text>
</comment>
<dbReference type="PANTHER" id="PTHR42684:SF1">
    <property type="entry name" value="BETA-ALANINE--PYRUVATE AMINOTRANSFERASE"/>
    <property type="match status" value="1"/>
</dbReference>
<dbReference type="InterPro" id="IPR015424">
    <property type="entry name" value="PyrdxlP-dep_Trfase"/>
</dbReference>
<keyword evidence="7" id="KW-0670">Pyruvate</keyword>
<dbReference type="Pfam" id="PF00202">
    <property type="entry name" value="Aminotran_3"/>
    <property type="match status" value="1"/>
</dbReference>
<evidence type="ECO:0000256" key="5">
    <source>
        <dbReference type="ARBA" id="ARBA00022898"/>
    </source>
</evidence>